<evidence type="ECO:0000313" key="3">
    <source>
        <dbReference type="Proteomes" id="UP000029725"/>
    </source>
</evidence>
<gene>
    <name evidence="2" type="ORF">DI09_105p60</name>
</gene>
<dbReference type="EMBL" id="JMKJ01000006">
    <property type="protein sequence ID" value="KGG53193.1"/>
    <property type="molecule type" value="Genomic_DNA"/>
</dbReference>
<evidence type="ECO:0000256" key="1">
    <source>
        <dbReference type="SAM" id="SignalP"/>
    </source>
</evidence>
<proteinExistence type="predicted"/>
<dbReference type="AlphaFoldDB" id="A0A098VVN5"/>
<protein>
    <recommendedName>
        <fullName evidence="4">C-type lectin domain-containing protein</fullName>
    </recommendedName>
</protein>
<reference evidence="2 3" key="1">
    <citation type="submission" date="2014-04" db="EMBL/GenBank/DDBJ databases">
        <title>A new species of microsporidia sheds light on the evolution of extreme parasitism.</title>
        <authorList>
            <person name="Haag K.L."/>
            <person name="James T.Y."/>
            <person name="Larsson R."/>
            <person name="Schaer T.M."/>
            <person name="Refardt D."/>
            <person name="Pombert J.-F."/>
            <person name="Ebert D."/>
        </authorList>
    </citation>
    <scope>NUCLEOTIDE SEQUENCE [LARGE SCALE GENOMIC DNA]</scope>
    <source>
        <strain evidence="2 3">UGP3</strain>
        <tissue evidence="2">Spores</tissue>
    </source>
</reference>
<evidence type="ECO:0008006" key="4">
    <source>
        <dbReference type="Google" id="ProtNLM"/>
    </source>
</evidence>
<dbReference type="RefSeq" id="XP_013239629.1">
    <property type="nucleotide sequence ID" value="XM_013384175.1"/>
</dbReference>
<sequence length="129" mass="14251">MRNIPVFCLFTLASLSLAFGVLIDSPIVFNTTDNKPIEYLYFYGINKLNISMARDRCHLFGGILANVYSQNVLSTIGKYMHTGDPAYINSWQGNTYKGTCIAILKGPSGVKPGDNNIAIFGTQRETSNF</sequence>
<dbReference type="Proteomes" id="UP000029725">
    <property type="component" value="Unassembled WGS sequence"/>
</dbReference>
<dbReference type="InterPro" id="IPR016187">
    <property type="entry name" value="CTDL_fold"/>
</dbReference>
<accession>A0A098VVN5</accession>
<keyword evidence="3" id="KW-1185">Reference proteome</keyword>
<dbReference type="GeneID" id="25257926"/>
<dbReference type="VEuPathDB" id="MicrosporidiaDB:DI09_105p60"/>
<evidence type="ECO:0000313" key="2">
    <source>
        <dbReference type="EMBL" id="KGG53193.1"/>
    </source>
</evidence>
<keyword evidence="1" id="KW-0732">Signal</keyword>
<feature type="chain" id="PRO_5001942068" description="C-type lectin domain-containing protein" evidence="1">
    <location>
        <begin position="21"/>
        <end position="129"/>
    </location>
</feature>
<feature type="signal peptide" evidence="1">
    <location>
        <begin position="1"/>
        <end position="20"/>
    </location>
</feature>
<comment type="caution">
    <text evidence="2">The sequence shown here is derived from an EMBL/GenBank/DDBJ whole genome shotgun (WGS) entry which is preliminary data.</text>
</comment>
<dbReference type="HOGENOM" id="CLU_1949339_0_0_1"/>
<name>A0A098VVN5_9MICR</name>
<dbReference type="SUPFAM" id="SSF56436">
    <property type="entry name" value="C-type lectin-like"/>
    <property type="match status" value="1"/>
</dbReference>
<organism evidence="2 3">
    <name type="scientific">Mitosporidium daphniae</name>
    <dbReference type="NCBI Taxonomy" id="1485682"/>
    <lineage>
        <taxon>Eukaryota</taxon>
        <taxon>Fungi</taxon>
        <taxon>Fungi incertae sedis</taxon>
        <taxon>Microsporidia</taxon>
        <taxon>Mitosporidium</taxon>
    </lineage>
</organism>